<dbReference type="RefSeq" id="WP_183376659.1">
    <property type="nucleotide sequence ID" value="NZ_JACHHD010000018.1"/>
</dbReference>
<dbReference type="PANTHER" id="PTHR34295">
    <property type="entry name" value="BIOTIN TRANSPORTER BIOY"/>
    <property type="match status" value="1"/>
</dbReference>
<gene>
    <name evidence="4" type="ORF">HNQ43_001647</name>
</gene>
<comment type="caution">
    <text evidence="4">The sequence shown here is derived from an EMBL/GenBank/DDBJ whole genome shotgun (WGS) entry which is preliminary data.</text>
</comment>
<reference evidence="4 5" key="1">
    <citation type="submission" date="2020-08" db="EMBL/GenBank/DDBJ databases">
        <title>Genomic Encyclopedia of Type Strains, Phase IV (KMG-IV): sequencing the most valuable type-strain genomes for metagenomic binning, comparative biology and taxonomic classification.</title>
        <authorList>
            <person name="Goeker M."/>
        </authorList>
    </citation>
    <scope>NUCLEOTIDE SEQUENCE [LARGE SCALE GENOMIC DNA]</scope>
    <source>
        <strain evidence="4 5">DSM 26963</strain>
    </source>
</reference>
<feature type="transmembrane region" description="Helical" evidence="3">
    <location>
        <begin position="115"/>
        <end position="136"/>
    </location>
</feature>
<feature type="transmembrane region" description="Helical" evidence="3">
    <location>
        <begin position="82"/>
        <end position="103"/>
    </location>
</feature>
<keyword evidence="2" id="KW-0813">Transport</keyword>
<dbReference type="AlphaFoldDB" id="A0A7W8FZ65"/>
<comment type="similarity">
    <text evidence="1 2">Belongs to the BioY family.</text>
</comment>
<evidence type="ECO:0000256" key="1">
    <source>
        <dbReference type="ARBA" id="ARBA00010692"/>
    </source>
</evidence>
<comment type="subcellular location">
    <subcellularLocation>
        <location evidence="2">Cell membrane</location>
        <topology evidence="2">Multi-pass membrane protein</topology>
    </subcellularLocation>
</comment>
<dbReference type="GO" id="GO:0015225">
    <property type="term" value="F:biotin transmembrane transporter activity"/>
    <property type="evidence" value="ECO:0007669"/>
    <property type="project" value="UniProtKB-UniRule"/>
</dbReference>
<dbReference type="PANTHER" id="PTHR34295:SF1">
    <property type="entry name" value="BIOTIN TRANSPORTER BIOY"/>
    <property type="match status" value="1"/>
</dbReference>
<evidence type="ECO:0000256" key="2">
    <source>
        <dbReference type="PIRNR" id="PIRNR016661"/>
    </source>
</evidence>
<evidence type="ECO:0000313" key="4">
    <source>
        <dbReference type="EMBL" id="MBB5185575.1"/>
    </source>
</evidence>
<dbReference type="Proteomes" id="UP000521313">
    <property type="component" value="Unassembled WGS sequence"/>
</dbReference>
<feature type="transmembrane region" description="Helical" evidence="3">
    <location>
        <begin position="31"/>
        <end position="50"/>
    </location>
</feature>
<dbReference type="PIRSF" id="PIRSF016661">
    <property type="entry name" value="BioY"/>
    <property type="match status" value="1"/>
</dbReference>
<dbReference type="GO" id="GO:0005886">
    <property type="term" value="C:plasma membrane"/>
    <property type="evidence" value="ECO:0007669"/>
    <property type="project" value="UniProtKB-SubCell"/>
</dbReference>
<accession>A0A7W8FZ65</accession>
<keyword evidence="2 3" id="KW-0472">Membrane</keyword>
<feature type="transmembrane region" description="Helical" evidence="3">
    <location>
        <begin position="148"/>
        <end position="171"/>
    </location>
</feature>
<proteinExistence type="inferred from homology"/>
<keyword evidence="3" id="KW-1133">Transmembrane helix</keyword>
<evidence type="ECO:0000313" key="5">
    <source>
        <dbReference type="Proteomes" id="UP000521313"/>
    </source>
</evidence>
<feature type="transmembrane region" description="Helical" evidence="3">
    <location>
        <begin position="7"/>
        <end position="25"/>
    </location>
</feature>
<keyword evidence="2" id="KW-1003">Cell membrane</keyword>
<organism evidence="4 5">
    <name type="scientific">Faecalicoccus acidiformans</name>
    <dbReference type="NCBI Taxonomy" id="915173"/>
    <lineage>
        <taxon>Bacteria</taxon>
        <taxon>Bacillati</taxon>
        <taxon>Bacillota</taxon>
        <taxon>Erysipelotrichia</taxon>
        <taxon>Erysipelotrichales</taxon>
        <taxon>Erysipelotrichaceae</taxon>
        <taxon>Faecalicoccus</taxon>
    </lineage>
</organism>
<feature type="transmembrane region" description="Helical" evidence="3">
    <location>
        <begin position="57"/>
        <end position="76"/>
    </location>
</feature>
<sequence>MKSIRLFSYTALFLALMILSSYIQITLPTPVYSMHITMQLFVSIVCGFCLPLRYGLLCMGVYVLMGLMGIPVFASGGGIQYILYPTFGFILGFVACTGSCALLRQRKRPSSMKEYLFIGAFGLAIYYILGNVYYYFSFPFFLNTHIPLWLSLLNAFFVSIIPDLLIMVAACRTAKSLQIFFK</sequence>
<keyword evidence="3" id="KW-0812">Transmembrane</keyword>
<evidence type="ECO:0000256" key="3">
    <source>
        <dbReference type="SAM" id="Phobius"/>
    </source>
</evidence>
<dbReference type="InterPro" id="IPR003784">
    <property type="entry name" value="BioY"/>
</dbReference>
<dbReference type="EMBL" id="JACHHD010000018">
    <property type="protein sequence ID" value="MBB5185575.1"/>
    <property type="molecule type" value="Genomic_DNA"/>
</dbReference>
<dbReference type="Gene3D" id="1.10.1760.20">
    <property type="match status" value="1"/>
</dbReference>
<dbReference type="Pfam" id="PF02632">
    <property type="entry name" value="BioY"/>
    <property type="match status" value="1"/>
</dbReference>
<protein>
    <recommendedName>
        <fullName evidence="2">Biotin transporter</fullName>
    </recommendedName>
</protein>
<name>A0A7W8FZ65_9FIRM</name>